<keyword evidence="1" id="KW-0812">Transmembrane</keyword>
<proteinExistence type="predicted"/>
<feature type="transmembrane region" description="Helical" evidence="1">
    <location>
        <begin position="29"/>
        <end position="51"/>
    </location>
</feature>
<organism evidence="2 3">
    <name type="scientific">Psychrobacillus faecigallinarum</name>
    <dbReference type="NCBI Taxonomy" id="2762235"/>
    <lineage>
        <taxon>Bacteria</taxon>
        <taxon>Bacillati</taxon>
        <taxon>Bacillota</taxon>
        <taxon>Bacilli</taxon>
        <taxon>Bacillales</taxon>
        <taxon>Bacillaceae</taxon>
        <taxon>Psychrobacillus</taxon>
    </lineage>
</organism>
<keyword evidence="3" id="KW-1185">Reference proteome</keyword>
<dbReference type="EMBL" id="JACSQO010000003">
    <property type="protein sequence ID" value="MBD7944015.1"/>
    <property type="molecule type" value="Genomic_DNA"/>
</dbReference>
<dbReference type="Proteomes" id="UP000640786">
    <property type="component" value="Unassembled WGS sequence"/>
</dbReference>
<protein>
    <submittedName>
        <fullName evidence="2">YrzE family protein</fullName>
    </submittedName>
</protein>
<evidence type="ECO:0000256" key="1">
    <source>
        <dbReference type="SAM" id="Phobius"/>
    </source>
</evidence>
<accession>A0ABR8R8L0</accession>
<keyword evidence="1" id="KW-1133">Transmembrane helix</keyword>
<evidence type="ECO:0000313" key="2">
    <source>
        <dbReference type="EMBL" id="MBD7944015.1"/>
    </source>
</evidence>
<gene>
    <name evidence="2" type="ORF">H9650_07775</name>
</gene>
<sequence>MKILKYALIFLLGVILTMVMTFFNLPFWLIYLIVVAVYLLLIVVPQMYTVYKSKNLKKIEQYLEKNKRKPIFAYPLALKTGDREQIIRSLEEILKRHKQPYMQEVYKTILALFENNVSKFEHLAKQISKEPLRTYYLAYVEALKGDFDEAHTLKVQLPKGWMQHAIEAVIAKEQGNNDLYEQEANKSIELATGVQKYSLYYSFQQEINNLK</sequence>
<dbReference type="RefSeq" id="WP_144539838.1">
    <property type="nucleotide sequence ID" value="NZ_JACSQO010000003.1"/>
</dbReference>
<name>A0ABR8R8L0_9BACI</name>
<feature type="transmembrane region" description="Helical" evidence="1">
    <location>
        <begin position="7"/>
        <end position="23"/>
    </location>
</feature>
<reference evidence="2 3" key="1">
    <citation type="submission" date="2020-08" db="EMBL/GenBank/DDBJ databases">
        <title>A Genomic Blueprint of the Chicken Gut Microbiome.</title>
        <authorList>
            <person name="Gilroy R."/>
            <person name="Ravi A."/>
            <person name="Getino M."/>
            <person name="Pursley I."/>
            <person name="Horton D.L."/>
            <person name="Alikhan N.-F."/>
            <person name="Baker D."/>
            <person name="Gharbi K."/>
            <person name="Hall N."/>
            <person name="Watson M."/>
            <person name="Adriaenssens E.M."/>
            <person name="Foster-Nyarko E."/>
            <person name="Jarju S."/>
            <person name="Secka A."/>
            <person name="Antonio M."/>
            <person name="Oren A."/>
            <person name="Chaudhuri R."/>
            <person name="La Ragione R.M."/>
            <person name="Hildebrand F."/>
            <person name="Pallen M.J."/>
        </authorList>
    </citation>
    <scope>NUCLEOTIDE SEQUENCE [LARGE SCALE GENOMIC DNA]</scope>
    <source>
        <strain evidence="2 3">Sa2BUA9</strain>
    </source>
</reference>
<evidence type="ECO:0000313" key="3">
    <source>
        <dbReference type="Proteomes" id="UP000640786"/>
    </source>
</evidence>
<comment type="caution">
    <text evidence="2">The sequence shown here is derived from an EMBL/GenBank/DDBJ whole genome shotgun (WGS) entry which is preliminary data.</text>
</comment>
<keyword evidence="1" id="KW-0472">Membrane</keyword>